<dbReference type="InterPro" id="IPR011251">
    <property type="entry name" value="Luciferase-like_dom"/>
</dbReference>
<keyword evidence="4" id="KW-1185">Reference proteome</keyword>
<proteinExistence type="predicted"/>
<dbReference type="EMBL" id="JACXJA010000008">
    <property type="protein sequence ID" value="MBD2862093.1"/>
    <property type="molecule type" value="Genomic_DNA"/>
</dbReference>
<dbReference type="InterPro" id="IPR050766">
    <property type="entry name" value="Bact_Lucif_Oxidored"/>
</dbReference>
<dbReference type="Pfam" id="PF00296">
    <property type="entry name" value="Bac_luciferase"/>
    <property type="match status" value="1"/>
</dbReference>
<dbReference type="SUPFAM" id="SSF51679">
    <property type="entry name" value="Bacterial luciferase-like"/>
    <property type="match status" value="1"/>
</dbReference>
<feature type="domain" description="Luciferase-like" evidence="2">
    <location>
        <begin position="18"/>
        <end position="283"/>
    </location>
</feature>
<reference evidence="3" key="1">
    <citation type="submission" date="2020-09" db="EMBL/GenBank/DDBJ databases">
        <title>A novel bacterium of genus Paenibacillus, isolated from South China Sea.</title>
        <authorList>
            <person name="Huang H."/>
            <person name="Mo K."/>
            <person name="Hu Y."/>
        </authorList>
    </citation>
    <scope>NUCLEOTIDE SEQUENCE</scope>
    <source>
        <strain evidence="3">IB182363</strain>
    </source>
</reference>
<evidence type="ECO:0000256" key="1">
    <source>
        <dbReference type="ARBA" id="ARBA00007789"/>
    </source>
</evidence>
<evidence type="ECO:0000313" key="4">
    <source>
        <dbReference type="Proteomes" id="UP000639396"/>
    </source>
</evidence>
<evidence type="ECO:0000259" key="2">
    <source>
        <dbReference type="Pfam" id="PF00296"/>
    </source>
</evidence>
<dbReference type="Gene3D" id="3.20.20.30">
    <property type="entry name" value="Luciferase-like domain"/>
    <property type="match status" value="1"/>
</dbReference>
<dbReference type="PANTHER" id="PTHR30137">
    <property type="entry name" value="LUCIFERASE-LIKE MONOOXYGENASE"/>
    <property type="match status" value="1"/>
</dbReference>
<dbReference type="GO" id="GO:0016705">
    <property type="term" value="F:oxidoreductase activity, acting on paired donors, with incorporation or reduction of molecular oxygen"/>
    <property type="evidence" value="ECO:0007669"/>
    <property type="project" value="InterPro"/>
</dbReference>
<protein>
    <submittedName>
        <fullName evidence="3">LLM class flavin-dependent oxidoreductase</fullName>
    </submittedName>
</protein>
<dbReference type="InterPro" id="IPR036661">
    <property type="entry name" value="Luciferase-like_sf"/>
</dbReference>
<evidence type="ECO:0000313" key="3">
    <source>
        <dbReference type="EMBL" id="MBD2862093.1"/>
    </source>
</evidence>
<name>A0A927C664_9BACL</name>
<dbReference type="InterPro" id="IPR019949">
    <property type="entry name" value="CmoO-like"/>
</dbReference>
<comment type="similarity">
    <text evidence="1">To bacterial alkanal monooxygenase alpha and beta chains.</text>
</comment>
<dbReference type="PANTHER" id="PTHR30137:SF20">
    <property type="entry name" value="N-ACETYL-S-ALKYLCYSTEINE MONOOXYGENASE"/>
    <property type="match status" value="1"/>
</dbReference>
<dbReference type="Proteomes" id="UP000639396">
    <property type="component" value="Unassembled WGS sequence"/>
</dbReference>
<dbReference type="NCBIfam" id="TIGR03558">
    <property type="entry name" value="oxido_grp_1"/>
    <property type="match status" value="1"/>
</dbReference>
<dbReference type="GO" id="GO:0005829">
    <property type="term" value="C:cytosol"/>
    <property type="evidence" value="ECO:0007669"/>
    <property type="project" value="TreeGrafter"/>
</dbReference>
<comment type="caution">
    <text evidence="3">The sequence shown here is derived from an EMBL/GenBank/DDBJ whole genome shotgun (WGS) entry which is preliminary data.</text>
</comment>
<gene>
    <name evidence="3" type="ORF">IDH45_08875</name>
</gene>
<accession>A0A927C664</accession>
<organism evidence="3 4">
    <name type="scientific">Paenibacillus oceani</name>
    <dbReference type="NCBI Taxonomy" id="2772510"/>
    <lineage>
        <taxon>Bacteria</taxon>
        <taxon>Bacillati</taxon>
        <taxon>Bacillota</taxon>
        <taxon>Bacilli</taxon>
        <taxon>Bacillales</taxon>
        <taxon>Paenibacillaceae</taxon>
        <taxon>Paenibacillus</taxon>
    </lineage>
</organism>
<dbReference type="RefSeq" id="WP_190926669.1">
    <property type="nucleotide sequence ID" value="NZ_JACXJA010000008.1"/>
</dbReference>
<sequence length="318" mass="34392">MSRIRLSVLDLVPLIGTEDAAAALGEAVKLAQAAEKLGYARYWLAEHHDMQSVVSSSPEVLLAHVGARTERIRLGSGAVLLPYYKPYKVAESFHMLASLYPGRIDLGIGRAPGGSAHVSLALGDNFLEGVRRMPESLEALTALLADDYRIEGEKVSAQPLPPVPPELWLLGTNEKSAQFASRFGAGYVFGHFMSDQDGAAIVQRYREDYRASGRDTEPKVIVAVRVVCAETEEKAAAYAEQGLEQLFGKSGGGPAVQQPFPGRALVGSPEGVAAKLSELSELYGTDEFMIVTLAPTYEARIRSYELLADKLRIGTKEE</sequence>
<dbReference type="AlphaFoldDB" id="A0A927C664"/>